<dbReference type="InterPro" id="IPR009045">
    <property type="entry name" value="Zn_M74/Hedgehog-like"/>
</dbReference>
<reference evidence="1 2" key="1">
    <citation type="submission" date="2018-09" db="EMBL/GenBank/DDBJ databases">
        <authorList>
            <person name="Zhu H."/>
        </authorList>
    </citation>
    <scope>NUCLEOTIDE SEQUENCE [LARGE SCALE GENOMIC DNA]</scope>
    <source>
        <strain evidence="1 2">K2R01-6</strain>
    </source>
</reference>
<dbReference type="Proteomes" id="UP000286100">
    <property type="component" value="Unassembled WGS sequence"/>
</dbReference>
<organism evidence="1 2">
    <name type="scientific">Sphingomonas cavernae</name>
    <dbReference type="NCBI Taxonomy" id="2320861"/>
    <lineage>
        <taxon>Bacteria</taxon>
        <taxon>Pseudomonadati</taxon>
        <taxon>Pseudomonadota</taxon>
        <taxon>Alphaproteobacteria</taxon>
        <taxon>Sphingomonadales</taxon>
        <taxon>Sphingomonadaceae</taxon>
        <taxon>Sphingomonas</taxon>
    </lineage>
</organism>
<gene>
    <name evidence="1" type="ORF">D3876_06335</name>
</gene>
<protein>
    <recommendedName>
        <fullName evidence="3">Peptidase M15</fullName>
    </recommendedName>
</protein>
<proteinExistence type="predicted"/>
<evidence type="ECO:0008006" key="3">
    <source>
        <dbReference type="Google" id="ProtNLM"/>
    </source>
</evidence>
<dbReference type="AlphaFoldDB" id="A0A418WRN2"/>
<accession>A0A418WRN2</accession>
<dbReference type="OrthoDB" id="7171572at2"/>
<dbReference type="SUPFAM" id="SSF55166">
    <property type="entry name" value="Hedgehog/DD-peptidase"/>
    <property type="match status" value="1"/>
</dbReference>
<comment type="caution">
    <text evidence="1">The sequence shown here is derived from an EMBL/GenBank/DDBJ whole genome shotgun (WGS) entry which is preliminary data.</text>
</comment>
<dbReference type="RefSeq" id="WP_119760412.1">
    <property type="nucleotide sequence ID" value="NZ_QYUM01000002.1"/>
</dbReference>
<evidence type="ECO:0000313" key="2">
    <source>
        <dbReference type="Proteomes" id="UP000286100"/>
    </source>
</evidence>
<name>A0A418WRN2_9SPHN</name>
<dbReference type="EMBL" id="QYUM01000002">
    <property type="protein sequence ID" value="RJF93895.1"/>
    <property type="molecule type" value="Genomic_DNA"/>
</dbReference>
<keyword evidence="2" id="KW-1185">Reference proteome</keyword>
<sequence length="209" mass="23681">MRKPQSVDALSNFGRVRLSRSFFMRDFLYSEIAQIHGLPNIPDDPDLAIAAGTRLCEELLEPLQDAFGRIAVRGSLRSAEVNGLGNQMMRKGGKGYNCSMNESSAAGHIWDRRDALGFMGATACVIVPGFIDRYREPGDWQKLAWWIHDHLNYSSLCFFPINWAFNITWHEMPVRRIDSFVAPRGCLTKPGMANHEGSHEEHWAGIMER</sequence>
<evidence type="ECO:0000313" key="1">
    <source>
        <dbReference type="EMBL" id="RJF93895.1"/>
    </source>
</evidence>